<gene>
    <name evidence="2" type="ORF">PACLA_8A037961</name>
</gene>
<name>A0A6S7GDL1_PARCT</name>
<comment type="caution">
    <text evidence="2">The sequence shown here is derived from an EMBL/GenBank/DDBJ whole genome shotgun (WGS) entry which is preliminary data.</text>
</comment>
<reference evidence="2" key="1">
    <citation type="submission" date="2020-04" db="EMBL/GenBank/DDBJ databases">
        <authorList>
            <person name="Alioto T."/>
            <person name="Alioto T."/>
            <person name="Gomez Garrido J."/>
        </authorList>
    </citation>
    <scope>NUCLEOTIDE SEQUENCE</scope>
    <source>
        <strain evidence="2">A484AB</strain>
    </source>
</reference>
<protein>
    <submittedName>
        <fullName evidence="2">Uncharacterized protein</fullName>
    </submittedName>
</protein>
<feature type="compositionally biased region" description="Polar residues" evidence="1">
    <location>
        <begin position="187"/>
        <end position="234"/>
    </location>
</feature>
<feature type="region of interest" description="Disordered" evidence="1">
    <location>
        <begin position="177"/>
        <end position="260"/>
    </location>
</feature>
<dbReference type="EMBL" id="CACRXK020001065">
    <property type="protein sequence ID" value="CAB3986746.1"/>
    <property type="molecule type" value="Genomic_DNA"/>
</dbReference>
<feature type="compositionally biased region" description="Basic and acidic residues" evidence="1">
    <location>
        <begin position="113"/>
        <end position="133"/>
    </location>
</feature>
<organism evidence="2 3">
    <name type="scientific">Paramuricea clavata</name>
    <name type="common">Red gorgonian</name>
    <name type="synonym">Violescent sea-whip</name>
    <dbReference type="NCBI Taxonomy" id="317549"/>
    <lineage>
        <taxon>Eukaryota</taxon>
        <taxon>Metazoa</taxon>
        <taxon>Cnidaria</taxon>
        <taxon>Anthozoa</taxon>
        <taxon>Octocorallia</taxon>
        <taxon>Malacalcyonacea</taxon>
        <taxon>Plexauridae</taxon>
        <taxon>Paramuricea</taxon>
    </lineage>
</organism>
<feature type="region of interest" description="Disordered" evidence="1">
    <location>
        <begin position="106"/>
        <end position="137"/>
    </location>
</feature>
<proteinExistence type="predicted"/>
<evidence type="ECO:0000313" key="3">
    <source>
        <dbReference type="Proteomes" id="UP001152795"/>
    </source>
</evidence>
<evidence type="ECO:0000313" key="2">
    <source>
        <dbReference type="EMBL" id="CAB3986746.1"/>
    </source>
</evidence>
<sequence length="260" mass="28547">MSAYECDIIFRPGKKNSNADALSRLPFKIEPRSTPIPCEVVHLMDQLSRRCSENQTMDNESPGVSTSVPNHAWLANHRARGQNQAIFYSQKRIGCPGRLYVVGIESGDTSSDSSRRKSDGNFEKQSSGKEIDKTGPVSAKIEMEDTKVICVGAAAVVSSALLGYFLYKNYFQSKEDIDEEEDDSFKTESNSAEMNETQNMNSTEDVTEAENGNSTKVVNDAGASNTSQCSSQHQSKNKGKKPPSKSTTGYMGLRKGFLLK</sequence>
<evidence type="ECO:0000256" key="1">
    <source>
        <dbReference type="SAM" id="MobiDB-lite"/>
    </source>
</evidence>
<keyword evidence="3" id="KW-1185">Reference proteome</keyword>
<dbReference type="Proteomes" id="UP001152795">
    <property type="component" value="Unassembled WGS sequence"/>
</dbReference>
<dbReference type="AlphaFoldDB" id="A0A6S7GDL1"/>
<accession>A0A6S7GDL1</accession>